<dbReference type="Proteomes" id="UP000639403">
    <property type="component" value="Unassembled WGS sequence"/>
</dbReference>
<dbReference type="EMBL" id="JADOXO010000714">
    <property type="protein sequence ID" value="KAF9800988.1"/>
    <property type="molecule type" value="Genomic_DNA"/>
</dbReference>
<comment type="caution">
    <text evidence="1">The sequence shown here is derived from an EMBL/GenBank/DDBJ whole genome shotgun (WGS) entry which is preliminary data.</text>
</comment>
<dbReference type="AlphaFoldDB" id="A0A8H7NT01"/>
<protein>
    <submittedName>
        <fullName evidence="1">Uncharacterized protein</fullName>
    </submittedName>
</protein>
<proteinExistence type="predicted"/>
<name>A0A8H7NT01_9APHY</name>
<reference evidence="1" key="1">
    <citation type="submission" date="2020-11" db="EMBL/GenBank/DDBJ databases">
        <authorList>
            <person name="Koelle M."/>
            <person name="Horta M.A.C."/>
            <person name="Nowrousian M."/>
            <person name="Ohm R.A."/>
            <person name="Benz P."/>
            <person name="Pilgard A."/>
        </authorList>
    </citation>
    <scope>NUCLEOTIDE SEQUENCE</scope>
    <source>
        <strain evidence="1">FPRL280</strain>
    </source>
</reference>
<accession>A0A8H7NT01</accession>
<sequence>MPVFRGAVIPHNFHFSYSLNTFNWFYFNKYADYHSHKSLY</sequence>
<gene>
    <name evidence="1" type="ORF">IEO21_10234</name>
</gene>
<evidence type="ECO:0000313" key="2">
    <source>
        <dbReference type="Proteomes" id="UP000639403"/>
    </source>
</evidence>
<reference evidence="1" key="2">
    <citation type="journal article" name="Front. Microbiol.">
        <title>Degradative Capacity of Two Strains of Rhodonia placenta: From Phenotype to Genotype.</title>
        <authorList>
            <person name="Kolle M."/>
            <person name="Horta M.A.C."/>
            <person name="Nowrousian M."/>
            <person name="Ohm R.A."/>
            <person name="Benz J.P."/>
            <person name="Pilgard A."/>
        </authorList>
    </citation>
    <scope>NUCLEOTIDE SEQUENCE</scope>
    <source>
        <strain evidence="1">FPRL280</strain>
    </source>
</reference>
<evidence type="ECO:0000313" key="1">
    <source>
        <dbReference type="EMBL" id="KAF9800988.1"/>
    </source>
</evidence>
<organism evidence="1 2">
    <name type="scientific">Rhodonia placenta</name>
    <dbReference type="NCBI Taxonomy" id="104341"/>
    <lineage>
        <taxon>Eukaryota</taxon>
        <taxon>Fungi</taxon>
        <taxon>Dikarya</taxon>
        <taxon>Basidiomycota</taxon>
        <taxon>Agaricomycotina</taxon>
        <taxon>Agaricomycetes</taxon>
        <taxon>Polyporales</taxon>
        <taxon>Adustoporiaceae</taxon>
        <taxon>Rhodonia</taxon>
    </lineage>
</organism>